<dbReference type="AlphaFoldDB" id="A0A7H8RCK4"/>
<gene>
    <name evidence="1" type="ORF">TRUGW13939_11393</name>
</gene>
<dbReference type="Proteomes" id="UP000509510">
    <property type="component" value="Chromosome VI"/>
</dbReference>
<sequence>MSSLGESAAVWRDCTTVKEFCEKFHLRYTVEAGINSTLESSKPLSSTLLKHVRNYFGAVKAYDEFKTLPLDQQEYLERARDPKHDDTLMKILISCLQETGQFLPSEDDASVLVNILKKHVPRKESPAQKKFNDSRKQVQKLRNAFHTQEQGKANVSEALWEKICSYYSQYDPAAYFSPYTSIVGPSGIGKSFSIQSIARKGLAYVVYASLSPQLASSYPGASYLVNELTSTMPNYEDSDRARMTTKFEMFIAASIRQVRLCCRHGISPSDYFTMQVYDDREQKIIQDGLLNALKRLYERIIGPHGIKRIKLNSNRGRDFKSDEIKEFFDHGHYIDDELAEYEEEIEPFFEEYAKDLKGGKIPDAAKGKPYILFCLDEARALLTPSDMAFLSFRRAARHQQIHGLSRGVKENEKIFFVLLDTCAKFNVFVPPRGFDPSAKLTGDPRGQFTPIWEISSHDSLATGPHTIKDLSTIKFDNEWKRRLFTFGRPNWAIQLQIGGTHGLKNHATLKMYGGSDNKEFTEETLTSLLSFRLQFYVVSHHLGESLVSGHLRMVYDMSDDRRKLRTIQPSEPILAWAAYSEMATRPGCKLEVLKNFYKQCSSGSIDTGDIGEMAAALILMFAFDKKQSLDLETPKPQTVLEFVQSLFGESQTAKLSSEQAGKHVTKLMTKGFVFFNHFTRLEGPVNPTVLRQAWGRGTALFSYPGTAYFDIIIPVAILEDNKTSFIVIQVKNRQGDRLTDGLRNEAGIAISSAEKALPETSAYMGILMALRTEKGPEVGIIAAEPSKSDQKRRRRSKEEKKRVMVVAVGLDHHIYPGMASNSKERKEICKILQDLLNLKGNIKDSKETAYQKNLAVGYKDN</sequence>
<dbReference type="PANTHER" id="PTHR33266">
    <property type="entry name" value="CHROMOSOME 15, WHOLE GENOME SHOTGUN SEQUENCE"/>
    <property type="match status" value="1"/>
</dbReference>
<name>A0A7H8RCK4_TALRU</name>
<dbReference type="OrthoDB" id="4225869at2759"/>
<proteinExistence type="predicted"/>
<dbReference type="KEGG" id="trg:TRUGW13939_11393"/>
<dbReference type="RefSeq" id="XP_035350394.1">
    <property type="nucleotide sequence ID" value="XM_035494501.1"/>
</dbReference>
<evidence type="ECO:0000313" key="2">
    <source>
        <dbReference type="Proteomes" id="UP000509510"/>
    </source>
</evidence>
<dbReference type="EMBL" id="CP055903">
    <property type="protein sequence ID" value="QKX64220.1"/>
    <property type="molecule type" value="Genomic_DNA"/>
</dbReference>
<dbReference type="GeneID" id="55998871"/>
<organism evidence="1 2">
    <name type="scientific">Talaromyces rugulosus</name>
    <name type="common">Penicillium rugulosum</name>
    <dbReference type="NCBI Taxonomy" id="121627"/>
    <lineage>
        <taxon>Eukaryota</taxon>
        <taxon>Fungi</taxon>
        <taxon>Dikarya</taxon>
        <taxon>Ascomycota</taxon>
        <taxon>Pezizomycotina</taxon>
        <taxon>Eurotiomycetes</taxon>
        <taxon>Eurotiomycetidae</taxon>
        <taxon>Eurotiales</taxon>
        <taxon>Trichocomaceae</taxon>
        <taxon>Talaromyces</taxon>
        <taxon>Talaromyces sect. Islandici</taxon>
    </lineage>
</organism>
<dbReference type="PANTHER" id="PTHR33266:SF1">
    <property type="entry name" value="F-BOX DOMAIN-CONTAINING PROTEIN"/>
    <property type="match status" value="1"/>
</dbReference>
<keyword evidence="2" id="KW-1185">Reference proteome</keyword>
<reference evidence="2" key="1">
    <citation type="submission" date="2020-06" db="EMBL/GenBank/DDBJ databases">
        <title>A chromosome-scale genome assembly of Talaromyces rugulosus W13939.</title>
        <authorList>
            <person name="Wang B."/>
            <person name="Guo L."/>
            <person name="Ye K."/>
            <person name="Wang L."/>
        </authorList>
    </citation>
    <scope>NUCLEOTIDE SEQUENCE [LARGE SCALE GENOMIC DNA]</scope>
    <source>
        <strain evidence="2">W13939</strain>
    </source>
</reference>
<evidence type="ECO:0000313" key="1">
    <source>
        <dbReference type="EMBL" id="QKX64220.1"/>
    </source>
</evidence>
<protein>
    <submittedName>
        <fullName evidence="1">Uncharacterized protein</fullName>
    </submittedName>
</protein>
<accession>A0A7H8RCK4</accession>